<evidence type="ECO:0000256" key="1">
    <source>
        <dbReference type="ARBA" id="ARBA00022857"/>
    </source>
</evidence>
<dbReference type="CDD" id="cd05325">
    <property type="entry name" value="carb_red_sniffer_like_SDR_c"/>
    <property type="match status" value="1"/>
</dbReference>
<reference evidence="3 4" key="1">
    <citation type="journal article" date="2012" name="J. Bacteriol.">
        <title>Genome sequences of type strains of seven species of the marine bacterium Pseudoalteromonas.</title>
        <authorList>
            <person name="Xie B.B."/>
            <person name="Shu Y.L."/>
            <person name="Qin Q.L."/>
            <person name="Rong J.C."/>
            <person name="Zhang X.Y."/>
            <person name="Chen X.L."/>
            <person name="Shi M."/>
            <person name="He H.L."/>
            <person name="Zhou B.C."/>
            <person name="Zhang Y.Z."/>
        </authorList>
    </citation>
    <scope>NUCLEOTIDE SEQUENCE [LARGE SCALE GENOMIC DNA]</scope>
    <source>
        <strain evidence="3 4">A 37-1-2</strain>
    </source>
</reference>
<dbReference type="AlphaFoldDB" id="A0A290SCH5"/>
<dbReference type="PANTHER" id="PTHR43544">
    <property type="entry name" value="SHORT-CHAIN DEHYDROGENASE/REDUCTASE"/>
    <property type="match status" value="1"/>
</dbReference>
<keyword evidence="1" id="KW-0521">NADP</keyword>
<dbReference type="OrthoDB" id="5786478at2"/>
<organism evidence="3 4">
    <name type="scientific">Pseudoalteromonas arctica A 37-1-2</name>
    <dbReference type="NCBI Taxonomy" id="1117313"/>
    <lineage>
        <taxon>Bacteria</taxon>
        <taxon>Pseudomonadati</taxon>
        <taxon>Pseudomonadota</taxon>
        <taxon>Gammaproteobacteria</taxon>
        <taxon>Alteromonadales</taxon>
        <taxon>Pseudoalteromonadaceae</taxon>
        <taxon>Pseudoalteromonas</taxon>
    </lineage>
</organism>
<evidence type="ECO:0000313" key="3">
    <source>
        <dbReference type="EMBL" id="ATC88441.1"/>
    </source>
</evidence>
<dbReference type="KEGG" id="part:PARC_b0205"/>
<proteinExistence type="predicted"/>
<dbReference type="InterPro" id="IPR036291">
    <property type="entry name" value="NAD(P)-bd_dom_sf"/>
</dbReference>
<dbReference type="RefSeq" id="WP_010553532.1">
    <property type="nucleotide sequence ID" value="NZ_CP011026.1"/>
</dbReference>
<evidence type="ECO:0000313" key="4">
    <source>
        <dbReference type="Proteomes" id="UP000016505"/>
    </source>
</evidence>
<dbReference type="SUPFAM" id="SSF51735">
    <property type="entry name" value="NAD(P)-binding Rossmann-fold domains"/>
    <property type="match status" value="1"/>
</dbReference>
<dbReference type="PANTHER" id="PTHR43544:SF7">
    <property type="entry name" value="NADB-LER2"/>
    <property type="match status" value="1"/>
</dbReference>
<gene>
    <name evidence="3" type="ORF">PARC_b0205</name>
</gene>
<accession>A0A290SCH5</accession>
<dbReference type="InterPro" id="IPR002347">
    <property type="entry name" value="SDR_fam"/>
</dbReference>
<dbReference type="Proteomes" id="UP000016505">
    <property type="component" value="Chromosome II"/>
</dbReference>
<dbReference type="GO" id="GO:0016491">
    <property type="term" value="F:oxidoreductase activity"/>
    <property type="evidence" value="ECO:0007669"/>
    <property type="project" value="UniProtKB-KW"/>
</dbReference>
<dbReference type="Gene3D" id="3.40.50.720">
    <property type="entry name" value="NAD(P)-binding Rossmann-like Domain"/>
    <property type="match status" value="1"/>
</dbReference>
<dbReference type="GO" id="GO:0005737">
    <property type="term" value="C:cytoplasm"/>
    <property type="evidence" value="ECO:0007669"/>
    <property type="project" value="TreeGrafter"/>
</dbReference>
<evidence type="ECO:0000256" key="2">
    <source>
        <dbReference type="ARBA" id="ARBA00023002"/>
    </source>
</evidence>
<evidence type="ECO:0008006" key="5">
    <source>
        <dbReference type="Google" id="ProtNLM"/>
    </source>
</evidence>
<dbReference type="Pfam" id="PF00106">
    <property type="entry name" value="adh_short"/>
    <property type="match status" value="1"/>
</dbReference>
<dbReference type="EMBL" id="CP011026">
    <property type="protein sequence ID" value="ATC88441.1"/>
    <property type="molecule type" value="Genomic_DNA"/>
</dbReference>
<sequence>MSNLVVLITGANRGIGFELAKQYLINGWTVIATCRNLETAVGLVSLKDKFPNKLSIELMDITCPEKIKTLASKLNEENIKLDLIVNNAGYLDRENTSIHTINYANAEMCFKVNSLGPLYLTHCFLPLINKKRLCKIAVISSAMGSLSLEQSVDWYGYRMSKAAANMLVVNLSQELVNDNVAVVAVHPGWVQTDMGGSTASENVVDSALGIMNVILNLSIDNTGKLYSFNGDELPF</sequence>
<dbReference type="InterPro" id="IPR051468">
    <property type="entry name" value="Fungal_SecMetab_SDRs"/>
</dbReference>
<dbReference type="PRINTS" id="PR00081">
    <property type="entry name" value="GDHRDH"/>
</dbReference>
<protein>
    <recommendedName>
        <fullName evidence="5">C-factor</fullName>
    </recommendedName>
</protein>
<keyword evidence="2" id="KW-0560">Oxidoreductase</keyword>
<name>A0A290SCH5_9GAMM</name>